<protein>
    <recommendedName>
        <fullName evidence="5">GIY-YIG domain-containing protein</fullName>
    </recommendedName>
</protein>
<dbReference type="Gene3D" id="3.40.1440.10">
    <property type="entry name" value="GIY-YIG endonuclease"/>
    <property type="match status" value="1"/>
</dbReference>
<dbReference type="EMBL" id="LAZR01009598">
    <property type="protein sequence ID" value="KKM71646.1"/>
    <property type="molecule type" value="Genomic_DNA"/>
</dbReference>
<sequence length="182" mass="21321">MDKVGMIYMATSPSGKVYIGQTTRSLHQRKYFHFYYASNTERNVKFSNAIRKYGEDIEWIVLHDNVPIDRLDEIEIEEIKQHNSYESGYNSTPGGEFITLETRDKISKGNSGKKHWSYGKRIPDETRRKMSEAHKGSKHWLYGKHVSEETKKKLSKINKGKNIPKRLKKNYLAKIVLWLNLV</sequence>
<dbReference type="InterPro" id="IPR006350">
    <property type="entry name" value="Intron_endoG1"/>
</dbReference>
<evidence type="ECO:0008006" key="5">
    <source>
        <dbReference type="Google" id="ProtNLM"/>
    </source>
</evidence>
<dbReference type="Pfam" id="PF07460">
    <property type="entry name" value="NUMOD3"/>
    <property type="match status" value="2"/>
</dbReference>
<dbReference type="AlphaFoldDB" id="A0A0F9KAF3"/>
<proteinExistence type="predicted"/>
<dbReference type="GO" id="GO:0003677">
    <property type="term" value="F:DNA binding"/>
    <property type="evidence" value="ECO:0007669"/>
    <property type="project" value="InterPro"/>
</dbReference>
<dbReference type="SUPFAM" id="SSF82771">
    <property type="entry name" value="GIY-YIG endonuclease"/>
    <property type="match status" value="1"/>
</dbReference>
<dbReference type="GO" id="GO:0004519">
    <property type="term" value="F:endonuclease activity"/>
    <property type="evidence" value="ECO:0007669"/>
    <property type="project" value="InterPro"/>
</dbReference>
<comment type="caution">
    <text evidence="4">The sequence shown here is derived from an EMBL/GenBank/DDBJ whole genome shotgun (WGS) entry which is preliminary data.</text>
</comment>
<reference evidence="4" key="1">
    <citation type="journal article" date="2015" name="Nature">
        <title>Complex archaea that bridge the gap between prokaryotes and eukaryotes.</title>
        <authorList>
            <person name="Spang A."/>
            <person name="Saw J.H."/>
            <person name="Jorgensen S.L."/>
            <person name="Zaremba-Niedzwiedzka K."/>
            <person name="Martijn J."/>
            <person name="Lind A.E."/>
            <person name="van Eijk R."/>
            <person name="Schleper C."/>
            <person name="Guy L."/>
            <person name="Ettema T.J."/>
        </authorList>
    </citation>
    <scope>NUCLEOTIDE SEQUENCE</scope>
</reference>
<organism evidence="4">
    <name type="scientific">marine sediment metagenome</name>
    <dbReference type="NCBI Taxonomy" id="412755"/>
    <lineage>
        <taxon>unclassified sequences</taxon>
        <taxon>metagenomes</taxon>
        <taxon>ecological metagenomes</taxon>
    </lineage>
</organism>
<gene>
    <name evidence="4" type="ORF">LCGC14_1428450</name>
</gene>
<dbReference type="SMART" id="SM00496">
    <property type="entry name" value="IENR2"/>
    <property type="match status" value="2"/>
</dbReference>
<evidence type="ECO:0000259" key="2">
    <source>
        <dbReference type="SMART" id="SM00465"/>
    </source>
</evidence>
<feature type="domain" description="Nuclease associated modular" evidence="3">
    <location>
        <begin position="142"/>
        <end position="158"/>
    </location>
</feature>
<accession>A0A0F9KAF3</accession>
<comment type="similarity">
    <text evidence="1">To endonucleases of group I introns of fungi and phage.</text>
</comment>
<name>A0A0F9KAF3_9ZZZZ</name>
<evidence type="ECO:0000259" key="3">
    <source>
        <dbReference type="SMART" id="SM00496"/>
    </source>
</evidence>
<dbReference type="SUPFAM" id="SSF64496">
    <property type="entry name" value="DNA-binding domain of intron-encoded endonucleases"/>
    <property type="match status" value="1"/>
</dbReference>
<dbReference type="SMART" id="SM00465">
    <property type="entry name" value="GIYc"/>
    <property type="match status" value="1"/>
</dbReference>
<feature type="domain" description="GIY-YIG" evidence="2">
    <location>
        <begin position="4"/>
        <end position="95"/>
    </location>
</feature>
<dbReference type="InterPro" id="IPR003611">
    <property type="entry name" value="NUMOD3"/>
</dbReference>
<evidence type="ECO:0000313" key="4">
    <source>
        <dbReference type="EMBL" id="KKM71646.1"/>
    </source>
</evidence>
<feature type="domain" description="Nuclease associated modular" evidence="3">
    <location>
        <begin position="118"/>
        <end position="134"/>
    </location>
</feature>
<dbReference type="NCBIfam" id="TIGR01453">
    <property type="entry name" value="grpIintron_endo"/>
    <property type="match status" value="1"/>
</dbReference>
<dbReference type="InterPro" id="IPR000305">
    <property type="entry name" value="GIY-YIG_endonuc"/>
</dbReference>
<dbReference type="InterPro" id="IPR035901">
    <property type="entry name" value="GIY-YIG_endonuc_sf"/>
</dbReference>
<evidence type="ECO:0000256" key="1">
    <source>
        <dbReference type="ARBA" id="ARBA00010045"/>
    </source>
</evidence>